<protein>
    <submittedName>
        <fullName evidence="1">Uncharacterized protein</fullName>
    </submittedName>
</protein>
<accession>A0A414J499</accession>
<proteinExistence type="predicted"/>
<dbReference type="Proteomes" id="UP000283745">
    <property type="component" value="Unassembled WGS sequence"/>
</dbReference>
<gene>
    <name evidence="1" type="ORF">DW740_10970</name>
</gene>
<evidence type="ECO:0000313" key="2">
    <source>
        <dbReference type="Proteomes" id="UP000283745"/>
    </source>
</evidence>
<dbReference type="AlphaFoldDB" id="A0A414J499"/>
<reference evidence="1 2" key="1">
    <citation type="submission" date="2018-08" db="EMBL/GenBank/DDBJ databases">
        <title>A genome reference for cultivated species of the human gut microbiota.</title>
        <authorList>
            <person name="Zou Y."/>
            <person name="Xue W."/>
            <person name="Luo G."/>
        </authorList>
    </citation>
    <scope>NUCLEOTIDE SEQUENCE [LARGE SCALE GENOMIC DNA]</scope>
    <source>
        <strain evidence="1 2">AM28-23</strain>
    </source>
</reference>
<name>A0A414J499_9FIRM</name>
<comment type="caution">
    <text evidence="1">The sequence shown here is derived from an EMBL/GenBank/DDBJ whole genome shotgun (WGS) entry which is preliminary data.</text>
</comment>
<dbReference type="EMBL" id="QSKF01000008">
    <property type="protein sequence ID" value="RHE39260.1"/>
    <property type="molecule type" value="Genomic_DNA"/>
</dbReference>
<evidence type="ECO:0000313" key="1">
    <source>
        <dbReference type="EMBL" id="RHE39260.1"/>
    </source>
</evidence>
<sequence length="86" mass="9861">MGKQKAAPPMRFEPSDFSTDKYRCVNVINLRDRCPVIIMASESCDPPYYRVVDGSLEMFYLSYSEAVDYCRQSGYMHKNNFSGGLL</sequence>
<organism evidence="1 2">
    <name type="scientific">Blautia obeum</name>
    <dbReference type="NCBI Taxonomy" id="40520"/>
    <lineage>
        <taxon>Bacteria</taxon>
        <taxon>Bacillati</taxon>
        <taxon>Bacillota</taxon>
        <taxon>Clostridia</taxon>
        <taxon>Lachnospirales</taxon>
        <taxon>Lachnospiraceae</taxon>
        <taxon>Blautia</taxon>
    </lineage>
</organism>
<dbReference type="RefSeq" id="WP_015541246.1">
    <property type="nucleotide sequence ID" value="NZ_CABJFK010000008.1"/>
</dbReference>